<name>A0A1H7HCF3_9FIRM</name>
<dbReference type="InterPro" id="IPR003869">
    <property type="entry name" value="Polysac_CapD-like"/>
</dbReference>
<dbReference type="Proteomes" id="UP000182321">
    <property type="component" value="Unassembled WGS sequence"/>
</dbReference>
<reference evidence="5" key="1">
    <citation type="submission" date="2016-10" db="EMBL/GenBank/DDBJ databases">
        <authorList>
            <person name="Varghese N."/>
        </authorList>
    </citation>
    <scope>NUCLEOTIDE SEQUENCE [LARGE SCALE GENOMIC DNA]</scope>
    <source>
        <strain evidence="5">ACV-9</strain>
    </source>
</reference>
<keyword evidence="5" id="KW-1185">Reference proteome</keyword>
<dbReference type="Gene3D" id="3.40.50.720">
    <property type="entry name" value="NAD(P)-binding Rossmann-like Domain"/>
    <property type="match status" value="2"/>
</dbReference>
<dbReference type="Pfam" id="PF02719">
    <property type="entry name" value="Polysacc_synt_2"/>
    <property type="match status" value="1"/>
</dbReference>
<evidence type="ECO:0000256" key="1">
    <source>
        <dbReference type="ARBA" id="ARBA00007430"/>
    </source>
</evidence>
<dbReference type="RefSeq" id="WP_074789838.1">
    <property type="nucleotide sequence ID" value="NZ_FNZX01000005.1"/>
</dbReference>
<dbReference type="CDD" id="cd05237">
    <property type="entry name" value="UDP_invert_4-6DH_SDR_e"/>
    <property type="match status" value="1"/>
</dbReference>
<proteinExistence type="inferred from homology"/>
<gene>
    <name evidence="4" type="ORF">SAMN02910377_00978</name>
</gene>
<feature type="domain" description="Polysaccharide biosynthesis protein CapD-like" evidence="3">
    <location>
        <begin position="295"/>
        <end position="608"/>
    </location>
</feature>
<dbReference type="AlphaFoldDB" id="A0A1H7HCF3"/>
<dbReference type="Pfam" id="PF13727">
    <property type="entry name" value="CoA_binding_3"/>
    <property type="match status" value="1"/>
</dbReference>
<keyword evidence="2" id="KW-1133">Transmembrane helix</keyword>
<keyword evidence="2" id="KW-0812">Transmembrane</keyword>
<protein>
    <submittedName>
        <fullName evidence="4">NDP-sugar epimerase, includes UDP-GlcNAc-inverting 4,6-dehydratase FlaA1 and capsular polysaccharide biosynthesis protein EpsC</fullName>
    </submittedName>
</protein>
<sequence length="650" mass="73129">MEIMNRMKHWHKVAYFLLAYDFITVVLSYFLALWLRFDCQFSHIETQYLEKYYVIIIPYAIFTVIIYQFFGLYRSIWRFASFYELKKLVLSTAVTLVSNAVVVTAFIHRMPISYYVFGIAFQFFFGVSIRFSYRFILLLRDSREASAADTNVLLIGAGSAGRMILRDVNFVNGGANGSAKVVCIIDDNPNKWGRYIDGVEVIGGRDKILYAVEKYEIKEIYIAIATLAPSEKRNLINICKETNCRIKQLPNMYAEKAGIISAGNLQNITIEDVLGRDPISLHQEDVAAQLQGKVVLVTGGGGSIGSELCRQIAKYGPKQLIIFDVYENNAYDIQLELKRKYPNLDLVTLIGSVRDARRIESVFETYRPNICYHAAAHKHVPLMEDSPCEAIKNNAVGTYKTAYAAMKYGCDRFVLISTDKAVNPTNVMGATKRICEMIIQTFDNMVRNNHEDMLPTLITHQVDIDTADSEKVPAGSGHTEYVAVRFGNVLGSNGSVVPLFKKQIAEGGPVTLTHRDIIRYFMTIPEAVSLVLKAGANASGGEIFVLDMGEPVKILDLARNMIELAGLRPDVDIEIEEIGLRPGEKLYEEKLMSEEGLKETENHLIHVAEPIKFDSDEFIRNLQSLMTLAYSNEGPEVVQKIRETVPTFKG</sequence>
<organism evidence="4 5">
    <name type="scientific">Pseudobutyrivibrio ruminis</name>
    <dbReference type="NCBI Taxonomy" id="46206"/>
    <lineage>
        <taxon>Bacteria</taxon>
        <taxon>Bacillati</taxon>
        <taxon>Bacillota</taxon>
        <taxon>Clostridia</taxon>
        <taxon>Lachnospirales</taxon>
        <taxon>Lachnospiraceae</taxon>
        <taxon>Pseudobutyrivibrio</taxon>
    </lineage>
</organism>
<dbReference type="InterPro" id="IPR051203">
    <property type="entry name" value="Polysaccharide_Synthase-Rel"/>
</dbReference>
<keyword evidence="2" id="KW-0472">Membrane</keyword>
<feature type="transmembrane region" description="Helical" evidence="2">
    <location>
        <begin position="52"/>
        <end position="76"/>
    </location>
</feature>
<dbReference type="PANTHER" id="PTHR43318">
    <property type="entry name" value="UDP-N-ACETYLGLUCOSAMINE 4,6-DEHYDRATASE"/>
    <property type="match status" value="1"/>
</dbReference>
<evidence type="ECO:0000259" key="3">
    <source>
        <dbReference type="Pfam" id="PF02719"/>
    </source>
</evidence>
<dbReference type="InterPro" id="IPR029063">
    <property type="entry name" value="SAM-dependent_MTases_sf"/>
</dbReference>
<dbReference type="SUPFAM" id="SSF53335">
    <property type="entry name" value="S-adenosyl-L-methionine-dependent methyltransferases"/>
    <property type="match status" value="1"/>
</dbReference>
<evidence type="ECO:0000313" key="4">
    <source>
        <dbReference type="EMBL" id="SEK47062.1"/>
    </source>
</evidence>
<feature type="transmembrane region" description="Helical" evidence="2">
    <location>
        <begin position="114"/>
        <end position="133"/>
    </location>
</feature>
<comment type="similarity">
    <text evidence="1">Belongs to the polysaccharide synthase family.</text>
</comment>
<dbReference type="EMBL" id="FNZX01000005">
    <property type="protein sequence ID" value="SEK47062.1"/>
    <property type="molecule type" value="Genomic_DNA"/>
</dbReference>
<feature type="transmembrane region" description="Helical" evidence="2">
    <location>
        <begin position="12"/>
        <end position="32"/>
    </location>
</feature>
<dbReference type="PANTHER" id="PTHR43318:SF1">
    <property type="entry name" value="POLYSACCHARIDE BIOSYNTHESIS PROTEIN EPSC-RELATED"/>
    <property type="match status" value="1"/>
</dbReference>
<accession>A0A1H7HCF3</accession>
<dbReference type="InterPro" id="IPR036291">
    <property type="entry name" value="NAD(P)-bd_dom_sf"/>
</dbReference>
<evidence type="ECO:0000256" key="2">
    <source>
        <dbReference type="SAM" id="Phobius"/>
    </source>
</evidence>
<evidence type="ECO:0000313" key="5">
    <source>
        <dbReference type="Proteomes" id="UP000182321"/>
    </source>
</evidence>
<dbReference type="SUPFAM" id="SSF51735">
    <property type="entry name" value="NAD(P)-binding Rossmann-fold domains"/>
    <property type="match status" value="1"/>
</dbReference>